<protein>
    <submittedName>
        <fullName evidence="2">Uncharacterized protein</fullName>
    </submittedName>
</protein>
<dbReference type="EMBL" id="LAVV01006492">
    <property type="protein sequence ID" value="KNZ59638.1"/>
    <property type="molecule type" value="Genomic_DNA"/>
</dbReference>
<name>A0A0L6VFV2_9BASI</name>
<keyword evidence="1" id="KW-0812">Transmembrane</keyword>
<comment type="caution">
    <text evidence="2">The sequence shown here is derived from an EMBL/GenBank/DDBJ whole genome shotgun (WGS) entry which is preliminary data.</text>
</comment>
<reference evidence="2 3" key="1">
    <citation type="submission" date="2015-08" db="EMBL/GenBank/DDBJ databases">
        <title>Next Generation Sequencing and Analysis of the Genome of Puccinia sorghi L Schw, the Causal Agent of Maize Common Rust.</title>
        <authorList>
            <person name="Rochi L."/>
            <person name="Burguener G."/>
            <person name="Darino M."/>
            <person name="Turjanski A."/>
            <person name="Kreff E."/>
            <person name="Dieguez M.J."/>
            <person name="Sacco F."/>
        </authorList>
    </citation>
    <scope>NUCLEOTIDE SEQUENCE [LARGE SCALE GENOMIC DNA]</scope>
    <source>
        <strain evidence="2 3">RO10H11247</strain>
    </source>
</reference>
<proteinExistence type="predicted"/>
<dbReference type="Proteomes" id="UP000037035">
    <property type="component" value="Unassembled WGS sequence"/>
</dbReference>
<sequence length="399" mass="45878">MQHDPAKLPSKLHLFACVEKGWSNNRSFLGVSACQLQAVEKAFLSISGVSLLLSVSPLLFDNLKQQKGNQLIGGNLDYFKFLIYDDFLQHPPLNRKNKEKKEKMCADCHAVTSVLYIYIYTHCFSSKTWFSLFMIIFSAPVSISPKKKVHSSKIFINLGQYVRLQGSQKPTISPSVLMYSFAISWELHFPSSSNHQDSSIIFYLISIPIFYYILILPPSFQYSVFRLFSFNDASQLTLSKRKKPSPSSLELFLPNQWNNKGLCLDFYFNLCKMAPGKEKKITKVDPEDPDDKISEENADHNGLFLFTSFPQLKTKSFYPQHKKEDLETVNSNPLSCYFCMQGFDTRPTQFGSTTHRKLQRWFRWVVEPIFSTQMGVAGLIPKMWNFISLILLGVKLQQI</sequence>
<evidence type="ECO:0000256" key="1">
    <source>
        <dbReference type="SAM" id="Phobius"/>
    </source>
</evidence>
<evidence type="ECO:0000313" key="3">
    <source>
        <dbReference type="Proteomes" id="UP000037035"/>
    </source>
</evidence>
<accession>A0A0L6VFV2</accession>
<organism evidence="2 3">
    <name type="scientific">Puccinia sorghi</name>
    <dbReference type="NCBI Taxonomy" id="27349"/>
    <lineage>
        <taxon>Eukaryota</taxon>
        <taxon>Fungi</taxon>
        <taxon>Dikarya</taxon>
        <taxon>Basidiomycota</taxon>
        <taxon>Pucciniomycotina</taxon>
        <taxon>Pucciniomycetes</taxon>
        <taxon>Pucciniales</taxon>
        <taxon>Pucciniaceae</taxon>
        <taxon>Puccinia</taxon>
    </lineage>
</organism>
<dbReference type="AlphaFoldDB" id="A0A0L6VFV2"/>
<evidence type="ECO:0000313" key="2">
    <source>
        <dbReference type="EMBL" id="KNZ59638.1"/>
    </source>
</evidence>
<keyword evidence="3" id="KW-1185">Reference proteome</keyword>
<dbReference type="VEuPathDB" id="FungiDB:VP01_168g2"/>
<feature type="transmembrane region" description="Helical" evidence="1">
    <location>
        <begin position="200"/>
        <end position="220"/>
    </location>
</feature>
<keyword evidence="1" id="KW-0472">Membrane</keyword>
<keyword evidence="1" id="KW-1133">Transmembrane helix</keyword>
<gene>
    <name evidence="2" type="ORF">VP01_168g2</name>
</gene>